<keyword evidence="2" id="KW-1185">Reference proteome</keyword>
<comment type="caution">
    <text evidence="1">The sequence shown here is derived from an EMBL/GenBank/DDBJ whole genome shotgun (WGS) entry which is preliminary data.</text>
</comment>
<feature type="non-terminal residue" evidence="1">
    <location>
        <position position="1"/>
    </location>
</feature>
<reference evidence="1 2" key="1">
    <citation type="journal article" date="2021" name="Sci. Rep.">
        <title>Genome sequencing of the multicellular alga Astrephomene provides insights into convergent evolution of germ-soma differentiation.</title>
        <authorList>
            <person name="Yamashita S."/>
            <person name="Yamamoto K."/>
            <person name="Matsuzaki R."/>
            <person name="Suzuki S."/>
            <person name="Yamaguchi H."/>
            <person name="Hirooka S."/>
            <person name="Minakuchi Y."/>
            <person name="Miyagishima S."/>
            <person name="Kawachi M."/>
            <person name="Toyoda A."/>
            <person name="Nozaki H."/>
        </authorList>
    </citation>
    <scope>NUCLEOTIDE SEQUENCE [LARGE SCALE GENOMIC DNA]</scope>
    <source>
        <strain evidence="1 2">NIES-4017</strain>
    </source>
</reference>
<dbReference type="EMBL" id="BMAR01000006">
    <property type="protein sequence ID" value="GFR43659.1"/>
    <property type="molecule type" value="Genomic_DNA"/>
</dbReference>
<protein>
    <recommendedName>
        <fullName evidence="3">BRCT domain-containing protein</fullName>
    </recommendedName>
</protein>
<feature type="non-terminal residue" evidence="1">
    <location>
        <position position="119"/>
    </location>
</feature>
<evidence type="ECO:0000313" key="1">
    <source>
        <dbReference type="EMBL" id="GFR43659.1"/>
    </source>
</evidence>
<sequence>AYRGRESSPAPFASAAAVATAAAGPAAAPSCGGGRMVAPLDDYVPLEPDGGSRTLDSVSVRGAGEPGVFSGLWFTLVAVAGTEEEAAATRLVRQGGGMIMSASTERSVRDPQRRFAVCP</sequence>
<evidence type="ECO:0008006" key="3">
    <source>
        <dbReference type="Google" id="ProtNLM"/>
    </source>
</evidence>
<dbReference type="AlphaFoldDB" id="A0AAD3DM21"/>
<accession>A0AAD3DM21</accession>
<dbReference type="Proteomes" id="UP001054857">
    <property type="component" value="Unassembled WGS sequence"/>
</dbReference>
<name>A0AAD3DM21_9CHLO</name>
<proteinExistence type="predicted"/>
<gene>
    <name evidence="1" type="ORF">Agub_g4765</name>
</gene>
<organism evidence="1 2">
    <name type="scientific">Astrephomene gubernaculifera</name>
    <dbReference type="NCBI Taxonomy" id="47775"/>
    <lineage>
        <taxon>Eukaryota</taxon>
        <taxon>Viridiplantae</taxon>
        <taxon>Chlorophyta</taxon>
        <taxon>core chlorophytes</taxon>
        <taxon>Chlorophyceae</taxon>
        <taxon>CS clade</taxon>
        <taxon>Chlamydomonadales</taxon>
        <taxon>Astrephomenaceae</taxon>
        <taxon>Astrephomene</taxon>
    </lineage>
</organism>
<evidence type="ECO:0000313" key="2">
    <source>
        <dbReference type="Proteomes" id="UP001054857"/>
    </source>
</evidence>